<protein>
    <submittedName>
        <fullName evidence="1">Uncharacterized protein</fullName>
    </submittedName>
</protein>
<dbReference type="eggNOG" id="ENOG502SRNX">
    <property type="taxonomic scope" value="Eukaryota"/>
</dbReference>
<name>M2Y564_DOTSN</name>
<sequence length="197" mass="21117">PTTSAPLDFPTANLPSYEATVDIVRPLAIPQIAPTPDAPFLQAYPSQLLSYGVPAESWHAFVSTLSDFVSAKVSKQALHHASDVASSIGGYHKRYAKDVQQNAKHITKEAKRFNPFGVIGGATGLFFGGVGHLVGSIFNVPLSMLQNPKTPRERAIVYITAANKKWFHARALHALLLDTNELGSMIGISGLELLGAT</sequence>
<dbReference type="AlphaFoldDB" id="M2Y564"/>
<gene>
    <name evidence="1" type="ORF">DOTSEDRAFT_112518</name>
</gene>
<dbReference type="Proteomes" id="UP000016933">
    <property type="component" value="Unassembled WGS sequence"/>
</dbReference>
<dbReference type="OrthoDB" id="2094269at2759"/>
<dbReference type="HOGENOM" id="CLU_055687_0_0_1"/>
<proteinExistence type="predicted"/>
<keyword evidence="2" id="KW-1185">Reference proteome</keyword>
<reference evidence="1 2" key="2">
    <citation type="journal article" date="2012" name="PLoS Pathog.">
        <title>Diverse lifestyles and strategies of plant pathogenesis encoded in the genomes of eighteen Dothideomycetes fungi.</title>
        <authorList>
            <person name="Ohm R.A."/>
            <person name="Feau N."/>
            <person name="Henrissat B."/>
            <person name="Schoch C.L."/>
            <person name="Horwitz B.A."/>
            <person name="Barry K.W."/>
            <person name="Condon B.J."/>
            <person name="Copeland A.C."/>
            <person name="Dhillon B."/>
            <person name="Glaser F."/>
            <person name="Hesse C.N."/>
            <person name="Kosti I."/>
            <person name="LaButti K."/>
            <person name="Lindquist E.A."/>
            <person name="Lucas S."/>
            <person name="Salamov A.A."/>
            <person name="Bradshaw R.E."/>
            <person name="Ciuffetti L."/>
            <person name="Hamelin R.C."/>
            <person name="Kema G.H.J."/>
            <person name="Lawrence C."/>
            <person name="Scott J.A."/>
            <person name="Spatafora J.W."/>
            <person name="Turgeon B.G."/>
            <person name="de Wit P.J.G.M."/>
            <person name="Zhong S."/>
            <person name="Goodwin S.B."/>
            <person name="Grigoriev I.V."/>
        </authorList>
    </citation>
    <scope>NUCLEOTIDE SEQUENCE [LARGE SCALE GENOMIC DNA]</scope>
    <source>
        <strain evidence="2">NZE10 / CBS 128990</strain>
    </source>
</reference>
<dbReference type="EMBL" id="KB446540">
    <property type="protein sequence ID" value="EME43369.1"/>
    <property type="molecule type" value="Genomic_DNA"/>
</dbReference>
<reference evidence="2" key="1">
    <citation type="journal article" date="2012" name="PLoS Genet.">
        <title>The genomes of the fungal plant pathogens Cladosporium fulvum and Dothistroma septosporum reveal adaptation to different hosts and lifestyles but also signatures of common ancestry.</title>
        <authorList>
            <person name="de Wit P.J.G.M."/>
            <person name="van der Burgt A."/>
            <person name="Oekmen B."/>
            <person name="Stergiopoulos I."/>
            <person name="Abd-Elsalam K.A."/>
            <person name="Aerts A.L."/>
            <person name="Bahkali A.H."/>
            <person name="Beenen H.G."/>
            <person name="Chettri P."/>
            <person name="Cox M.P."/>
            <person name="Datema E."/>
            <person name="de Vries R.P."/>
            <person name="Dhillon B."/>
            <person name="Ganley A.R."/>
            <person name="Griffiths S.A."/>
            <person name="Guo Y."/>
            <person name="Hamelin R.C."/>
            <person name="Henrissat B."/>
            <person name="Kabir M.S."/>
            <person name="Jashni M.K."/>
            <person name="Kema G."/>
            <person name="Klaubauf S."/>
            <person name="Lapidus A."/>
            <person name="Levasseur A."/>
            <person name="Lindquist E."/>
            <person name="Mehrabi R."/>
            <person name="Ohm R.A."/>
            <person name="Owen T.J."/>
            <person name="Salamov A."/>
            <person name="Schwelm A."/>
            <person name="Schijlen E."/>
            <person name="Sun H."/>
            <person name="van den Burg H.A."/>
            <person name="van Ham R.C.H.J."/>
            <person name="Zhang S."/>
            <person name="Goodwin S.B."/>
            <person name="Grigoriev I.V."/>
            <person name="Collemare J."/>
            <person name="Bradshaw R.E."/>
        </authorList>
    </citation>
    <scope>NUCLEOTIDE SEQUENCE [LARGE SCALE GENOMIC DNA]</scope>
    <source>
        <strain evidence="2">NZE10 / CBS 128990</strain>
    </source>
</reference>
<organism evidence="1 2">
    <name type="scientific">Dothistroma septosporum (strain NZE10 / CBS 128990)</name>
    <name type="common">Red band needle blight fungus</name>
    <name type="synonym">Mycosphaerella pini</name>
    <dbReference type="NCBI Taxonomy" id="675120"/>
    <lineage>
        <taxon>Eukaryota</taxon>
        <taxon>Fungi</taxon>
        <taxon>Dikarya</taxon>
        <taxon>Ascomycota</taxon>
        <taxon>Pezizomycotina</taxon>
        <taxon>Dothideomycetes</taxon>
        <taxon>Dothideomycetidae</taxon>
        <taxon>Mycosphaerellales</taxon>
        <taxon>Mycosphaerellaceae</taxon>
        <taxon>Dothistroma</taxon>
    </lineage>
</organism>
<evidence type="ECO:0000313" key="2">
    <source>
        <dbReference type="Proteomes" id="UP000016933"/>
    </source>
</evidence>
<feature type="non-terminal residue" evidence="1">
    <location>
        <position position="197"/>
    </location>
</feature>
<evidence type="ECO:0000313" key="1">
    <source>
        <dbReference type="EMBL" id="EME43369.1"/>
    </source>
</evidence>
<accession>M2Y564</accession>
<feature type="non-terminal residue" evidence="1">
    <location>
        <position position="1"/>
    </location>
</feature>
<dbReference type="STRING" id="675120.M2Y564"/>